<organism evidence="2 3">
    <name type="scientific">Urochloa decumbens</name>
    <dbReference type="NCBI Taxonomy" id="240449"/>
    <lineage>
        <taxon>Eukaryota</taxon>
        <taxon>Viridiplantae</taxon>
        <taxon>Streptophyta</taxon>
        <taxon>Embryophyta</taxon>
        <taxon>Tracheophyta</taxon>
        <taxon>Spermatophyta</taxon>
        <taxon>Magnoliopsida</taxon>
        <taxon>Liliopsida</taxon>
        <taxon>Poales</taxon>
        <taxon>Poaceae</taxon>
        <taxon>PACMAD clade</taxon>
        <taxon>Panicoideae</taxon>
        <taxon>Panicodae</taxon>
        <taxon>Paniceae</taxon>
        <taxon>Melinidinae</taxon>
        <taxon>Urochloa</taxon>
    </lineage>
</organism>
<gene>
    <name evidence="2" type="ORF">URODEC1_LOCUS69531</name>
</gene>
<dbReference type="PROSITE" id="PS50181">
    <property type="entry name" value="FBOX"/>
    <property type="match status" value="1"/>
</dbReference>
<dbReference type="InterPro" id="IPR001810">
    <property type="entry name" value="F-box_dom"/>
</dbReference>
<dbReference type="InterPro" id="IPR055290">
    <property type="entry name" value="At3g26010-like"/>
</dbReference>
<dbReference type="EMBL" id="OZ075138">
    <property type="protein sequence ID" value="CAL5009526.1"/>
    <property type="molecule type" value="Genomic_DNA"/>
</dbReference>
<dbReference type="PANTHER" id="PTHR35546">
    <property type="entry name" value="F-BOX PROTEIN INTERACTION DOMAIN PROTEIN-RELATED"/>
    <property type="match status" value="1"/>
</dbReference>
<sequence length="419" mass="48132">MERRKRSAPAGLPYDALLEILARLPARSVYRSKCVAKGWRDLVDDPLNRKKLPQTLEGFFVMKPGTARGRGVGVEHFGFINLLPRPVPLDIDPCFSFLKKLPETEYLSFLDYCNGLLLFVHARKSGPFDQSDVLTYVVCNPATKQWEAVPACDCGCWDCLEWYTFLVFHPAVSSHFHLINFWREWREGSDKEGEELEEWPLLVCVYSSGTRTWSRRSQTDWNNEQGRLEGWRHQGELCYLGGDPQRAFVNGILHLMVWELDDSPIVAAVDIQGKTQRIIKMPAAAEGMRWAHTHIGHISQSQGRLHYINFQVGGDDDDDTKKCDELFTWVLKDYDTQEWVLKDTVSFLKLFGENICTVVAIHQDCNVVFFLQSKNQLIAYDMDRKEVSVVATLENKIWRNGIVPYVPNFADSLVLTNKH</sequence>
<accession>A0ABC9BYH5</accession>
<dbReference type="PANTHER" id="PTHR35546:SF24">
    <property type="entry name" value="F-BOX DOMAIN-CONTAINING PROTEIN"/>
    <property type="match status" value="1"/>
</dbReference>
<evidence type="ECO:0000313" key="3">
    <source>
        <dbReference type="Proteomes" id="UP001497457"/>
    </source>
</evidence>
<evidence type="ECO:0000313" key="2">
    <source>
        <dbReference type="EMBL" id="CAL5009526.1"/>
    </source>
</evidence>
<evidence type="ECO:0000259" key="1">
    <source>
        <dbReference type="PROSITE" id="PS50181"/>
    </source>
</evidence>
<dbReference type="Pfam" id="PF00646">
    <property type="entry name" value="F-box"/>
    <property type="match status" value="1"/>
</dbReference>
<reference evidence="2" key="1">
    <citation type="submission" date="2024-10" db="EMBL/GenBank/DDBJ databases">
        <authorList>
            <person name="Ryan C."/>
        </authorList>
    </citation>
    <scope>NUCLEOTIDE SEQUENCE [LARGE SCALE GENOMIC DNA]</scope>
</reference>
<dbReference type="Proteomes" id="UP001497457">
    <property type="component" value="Chromosome 28b"/>
</dbReference>
<keyword evidence="3" id="KW-1185">Reference proteome</keyword>
<feature type="domain" description="F-box" evidence="1">
    <location>
        <begin position="6"/>
        <end position="52"/>
    </location>
</feature>
<dbReference type="InterPro" id="IPR036047">
    <property type="entry name" value="F-box-like_dom_sf"/>
</dbReference>
<proteinExistence type="predicted"/>
<dbReference type="SMART" id="SM00256">
    <property type="entry name" value="FBOX"/>
    <property type="match status" value="1"/>
</dbReference>
<protein>
    <recommendedName>
        <fullName evidence="1">F-box domain-containing protein</fullName>
    </recommendedName>
</protein>
<dbReference type="AlphaFoldDB" id="A0ABC9BYH5"/>
<dbReference type="SUPFAM" id="SSF81383">
    <property type="entry name" value="F-box domain"/>
    <property type="match status" value="1"/>
</dbReference>
<dbReference type="Gene3D" id="1.20.1280.50">
    <property type="match status" value="1"/>
</dbReference>
<name>A0ABC9BYH5_9POAL</name>